<dbReference type="EMBL" id="JAGSYN010000180">
    <property type="protein sequence ID" value="KAG7662357.1"/>
    <property type="molecule type" value="Genomic_DNA"/>
</dbReference>
<dbReference type="Pfam" id="PF22042">
    <property type="entry name" value="EF-G_D2"/>
    <property type="match status" value="1"/>
</dbReference>
<dbReference type="InterPro" id="IPR035649">
    <property type="entry name" value="EFG_V"/>
</dbReference>
<dbReference type="InterPro" id="IPR031157">
    <property type="entry name" value="G_TR_CS"/>
</dbReference>
<dbReference type="GO" id="GO:0032790">
    <property type="term" value="P:ribosome disassembly"/>
    <property type="evidence" value="ECO:0007669"/>
    <property type="project" value="UniProtKB-UniRule"/>
</dbReference>
<dbReference type="PANTHER" id="PTHR43261">
    <property type="entry name" value="TRANSLATION ELONGATION FACTOR G-RELATED"/>
    <property type="match status" value="1"/>
</dbReference>
<evidence type="ECO:0000256" key="5">
    <source>
        <dbReference type="HAMAP-Rule" id="MF_03059"/>
    </source>
</evidence>
<comment type="subcellular location">
    <subcellularLocation>
        <location evidence="5">Mitochondrion</location>
    </subcellularLocation>
</comment>
<dbReference type="InterPro" id="IPR041095">
    <property type="entry name" value="EFG_II"/>
</dbReference>
<feature type="binding site" evidence="5">
    <location>
        <begin position="110"/>
        <end position="114"/>
    </location>
    <ligand>
        <name>GTP</name>
        <dbReference type="ChEBI" id="CHEBI:37565"/>
    </ligand>
</feature>
<keyword evidence="4 5" id="KW-0342">GTP-binding</keyword>
<dbReference type="InterPro" id="IPR009022">
    <property type="entry name" value="EFG_III"/>
</dbReference>
<dbReference type="FunFam" id="3.40.50.300:FF:001636">
    <property type="entry name" value="Ribosome-releasing factor 2, mitochondrial"/>
    <property type="match status" value="1"/>
</dbReference>
<dbReference type="GO" id="GO:0005525">
    <property type="term" value="F:GTP binding"/>
    <property type="evidence" value="ECO:0007669"/>
    <property type="project" value="UniProtKB-UniRule"/>
</dbReference>
<evidence type="ECO:0000259" key="6">
    <source>
        <dbReference type="PROSITE" id="PS51722"/>
    </source>
</evidence>
<feature type="binding site" evidence="5">
    <location>
        <begin position="164"/>
        <end position="167"/>
    </location>
    <ligand>
        <name>GTP</name>
        <dbReference type="ChEBI" id="CHEBI:37565"/>
    </ligand>
</feature>
<dbReference type="Pfam" id="PF00679">
    <property type="entry name" value="EFG_C"/>
    <property type="match status" value="1"/>
</dbReference>
<dbReference type="CDD" id="cd03713">
    <property type="entry name" value="EFG_mtEFG_C"/>
    <property type="match status" value="1"/>
</dbReference>
<reference evidence="7 8" key="1">
    <citation type="journal article" date="2021" name="DNA Res.">
        <title>Genome analysis of Candida subhashii reveals its hybrid nature and dual mitochondrial genome conformations.</title>
        <authorList>
            <person name="Mixao V."/>
            <person name="Hegedusova E."/>
            <person name="Saus E."/>
            <person name="Pryszcz L.P."/>
            <person name="Cillingova A."/>
            <person name="Nosek J."/>
            <person name="Gabaldon T."/>
        </authorList>
    </citation>
    <scope>NUCLEOTIDE SEQUENCE [LARGE SCALE GENOMIC DNA]</scope>
    <source>
        <strain evidence="7 8">CBS 10753</strain>
    </source>
</reference>
<dbReference type="PANTHER" id="PTHR43261:SF1">
    <property type="entry name" value="RIBOSOME-RELEASING FACTOR 2, MITOCHONDRIAL"/>
    <property type="match status" value="1"/>
</dbReference>
<dbReference type="Pfam" id="PF14492">
    <property type="entry name" value="EFG_III"/>
    <property type="match status" value="1"/>
</dbReference>
<dbReference type="CDD" id="cd16262">
    <property type="entry name" value="EFG_III"/>
    <property type="match status" value="1"/>
</dbReference>
<dbReference type="InterPro" id="IPR005225">
    <property type="entry name" value="Small_GTP-bd"/>
</dbReference>
<feature type="binding site" evidence="5">
    <location>
        <begin position="46"/>
        <end position="53"/>
    </location>
    <ligand>
        <name>GTP</name>
        <dbReference type="ChEBI" id="CHEBI:37565"/>
    </ligand>
</feature>
<evidence type="ECO:0000313" key="8">
    <source>
        <dbReference type="Proteomes" id="UP000694255"/>
    </source>
</evidence>
<proteinExistence type="inferred from homology"/>
<comment type="similarity">
    <text evidence="5">Belongs to the TRAFAC class translation factor GTPase superfamily. Classic translation factor GTPase family. EF-G/EF-2 subfamily.</text>
</comment>
<sequence length="849" mass="94456">MLQTYRGVLRSVIRSSLTITRKYAQTAGIDVNKIGLPKTRNIGIIAHIDAGKTTTTERMIYYSGKIKRIGNVDEGDTVTDYLPSERERGITIQSAAITLPWNGHKVNIIDTPGHADFTFEVTRSLRVLDGAVTILDAVAGVEAQTEKVWKQARELNLPKIVYVNKMDRPGAGFSRTVKEVIQKLETRVVLCNLPYFITDANQDLVFKGVIDIIHKKLLTWDSQADSFGNEITVHDIESSKDSMPEVYEMLCKSRESMVETLGEFDDAIIDSFLENDEDYLKIPSLTLDKAIRKATIENYLTPVLCGASFRNIGVQPLMDAVTKYLPSPLETDMPEIIVDRSKMTISKKKKKQTASGDSATKEIKKVMDKDVGLIVENDRNLTLALAFKAMTHATRGPMTFIRVYSGKLYSNSIVLNSRTGEKLHIRKLSIMHGDTPEEVKFINSGNIGVIPGHEKDFQTGDTLIAGMAAKKSFSPLESSLKLLPIVIPPPLFNAGLEPATAGDEAYVKQCVDTLVREDPSLKVTVDEEMGQTILGGMGELHLDIVRERLVKDMKAKVKLRDVAVAYKESFCGKREREGEFVNEDESVKVQVSISALQGNANESIFTEEEDCMILENENSIIIMEQDAAAENVIAALEERRWKSEYTPEDLQEAIANGCMTAIQVGGPNYGFPLHSIVIRIKHWSFPVESSQPSVNVGTLMSAARQAVSQIVYGHSQEFSVLEPIMETKVYVDSNDLGEVSHDLTQRCSAIIHTIEDQSTDHLEHTSWTSEEAEKVYVPPDYTLQNTKGVTSDVSNKKVIIAETPLREMIGYLSKLRAMTKGKGTFDMAFVGMRRAVGPRVEAIEKEFRM</sequence>
<dbReference type="PROSITE" id="PS51722">
    <property type="entry name" value="G_TR_2"/>
    <property type="match status" value="1"/>
</dbReference>
<keyword evidence="3 5" id="KW-0496">Mitochondrion</keyword>
<evidence type="ECO:0000256" key="4">
    <source>
        <dbReference type="ARBA" id="ARBA00023134"/>
    </source>
</evidence>
<dbReference type="SMART" id="SM00838">
    <property type="entry name" value="EFG_C"/>
    <property type="match status" value="1"/>
</dbReference>
<dbReference type="InterPro" id="IPR053905">
    <property type="entry name" value="EF-G-like_DII"/>
</dbReference>
<dbReference type="InterPro" id="IPR000640">
    <property type="entry name" value="EFG_V-like"/>
</dbReference>
<dbReference type="PROSITE" id="PS00301">
    <property type="entry name" value="G_TR_1"/>
    <property type="match status" value="1"/>
</dbReference>
<dbReference type="GO" id="GO:0005739">
    <property type="term" value="C:mitochondrion"/>
    <property type="evidence" value="ECO:0007669"/>
    <property type="project" value="UniProtKB-SubCell"/>
</dbReference>
<dbReference type="InterPro" id="IPR030851">
    <property type="entry name" value="EFG2"/>
</dbReference>
<dbReference type="CDD" id="cd01886">
    <property type="entry name" value="EF-G"/>
    <property type="match status" value="1"/>
</dbReference>
<dbReference type="AlphaFoldDB" id="A0A8J5UKX9"/>
<keyword evidence="1 5" id="KW-0547">Nucleotide-binding</keyword>
<dbReference type="OrthoDB" id="198619at2759"/>
<dbReference type="HAMAP" id="MF_03059">
    <property type="entry name" value="mEF_G_2"/>
    <property type="match status" value="1"/>
</dbReference>
<evidence type="ECO:0000256" key="1">
    <source>
        <dbReference type="ARBA" id="ARBA00022741"/>
    </source>
</evidence>
<evidence type="ECO:0000256" key="3">
    <source>
        <dbReference type="ARBA" id="ARBA00023128"/>
    </source>
</evidence>
<organism evidence="7 8">
    <name type="scientific">[Candida] subhashii</name>
    <dbReference type="NCBI Taxonomy" id="561895"/>
    <lineage>
        <taxon>Eukaryota</taxon>
        <taxon>Fungi</taxon>
        <taxon>Dikarya</taxon>
        <taxon>Ascomycota</taxon>
        <taxon>Saccharomycotina</taxon>
        <taxon>Pichiomycetes</taxon>
        <taxon>Debaryomycetaceae</taxon>
        <taxon>Spathaspora</taxon>
    </lineage>
</organism>
<evidence type="ECO:0000256" key="2">
    <source>
        <dbReference type="ARBA" id="ARBA00022917"/>
    </source>
</evidence>
<keyword evidence="8" id="KW-1185">Reference proteome</keyword>
<gene>
    <name evidence="5" type="primary">MEF2</name>
    <name evidence="7" type="ORF">J8A68_004128</name>
</gene>
<dbReference type="Pfam" id="PF00009">
    <property type="entry name" value="GTP_EFTU"/>
    <property type="match status" value="1"/>
</dbReference>
<dbReference type="InterPro" id="IPR000795">
    <property type="entry name" value="T_Tr_GTP-bd_dom"/>
</dbReference>
<comment type="caution">
    <text evidence="7">The sequence shown here is derived from an EMBL/GenBank/DDBJ whole genome shotgun (WGS) entry which is preliminary data.</text>
</comment>
<evidence type="ECO:0000313" key="7">
    <source>
        <dbReference type="EMBL" id="KAG7662357.1"/>
    </source>
</evidence>
<protein>
    <recommendedName>
        <fullName evidence="5">Ribosome-releasing factor 2, mitochondrial</fullName>
        <shortName evidence="5">RRF2mt</shortName>
    </recommendedName>
    <alternativeName>
        <fullName evidence="5">Elongation factor G 2, mitochondrial</fullName>
        <shortName evidence="5">EF-G2mt</shortName>
        <shortName evidence="5">mEF-G 2</shortName>
    </alternativeName>
</protein>
<accession>A0A8J5UKX9</accession>
<dbReference type="NCBIfam" id="TIGR00231">
    <property type="entry name" value="small_GTP"/>
    <property type="match status" value="1"/>
</dbReference>
<feature type="domain" description="Tr-type G" evidence="6">
    <location>
        <begin position="37"/>
        <end position="329"/>
    </location>
</feature>
<keyword evidence="2 5" id="KW-0648">Protein biosynthesis</keyword>
<name>A0A8J5UKX9_9ASCO</name>
<dbReference type="GO" id="GO:0032543">
    <property type="term" value="P:mitochondrial translation"/>
    <property type="evidence" value="ECO:0007669"/>
    <property type="project" value="UniProtKB-UniRule"/>
</dbReference>
<dbReference type="GO" id="GO:0003924">
    <property type="term" value="F:GTPase activity"/>
    <property type="evidence" value="ECO:0007669"/>
    <property type="project" value="UniProtKB-UniRule"/>
</dbReference>
<comment type="function">
    <text evidence="5">Mitochondrial GTPase that mediates the disassembly of ribosomes from messenger RNA at the termination of mitochondrial protein biosynthesis. Not involved in the GTP-dependent ribosomal translocation step during translation elongation.</text>
</comment>
<dbReference type="Proteomes" id="UP000694255">
    <property type="component" value="Unassembled WGS sequence"/>
</dbReference>